<proteinExistence type="predicted"/>
<evidence type="ECO:0000313" key="3">
    <source>
        <dbReference type="EMBL" id="KAF2247150.1"/>
    </source>
</evidence>
<dbReference type="EMBL" id="ML987197">
    <property type="protein sequence ID" value="KAF2247150.1"/>
    <property type="molecule type" value="Genomic_DNA"/>
</dbReference>
<dbReference type="Pfam" id="PF24809">
    <property type="entry name" value="DUF7708"/>
    <property type="match status" value="1"/>
</dbReference>
<name>A0A6A6IC74_9PLEO</name>
<evidence type="ECO:0000256" key="1">
    <source>
        <dbReference type="SAM" id="MobiDB-lite"/>
    </source>
</evidence>
<feature type="region of interest" description="Disordered" evidence="1">
    <location>
        <begin position="240"/>
        <end position="260"/>
    </location>
</feature>
<dbReference type="RefSeq" id="XP_033682154.1">
    <property type="nucleotide sequence ID" value="XM_033822336.1"/>
</dbReference>
<organism evidence="3 4">
    <name type="scientific">Trematosphaeria pertusa</name>
    <dbReference type="NCBI Taxonomy" id="390896"/>
    <lineage>
        <taxon>Eukaryota</taxon>
        <taxon>Fungi</taxon>
        <taxon>Dikarya</taxon>
        <taxon>Ascomycota</taxon>
        <taxon>Pezizomycotina</taxon>
        <taxon>Dothideomycetes</taxon>
        <taxon>Pleosporomycetidae</taxon>
        <taxon>Pleosporales</taxon>
        <taxon>Massarineae</taxon>
        <taxon>Trematosphaeriaceae</taxon>
        <taxon>Trematosphaeria</taxon>
    </lineage>
</organism>
<gene>
    <name evidence="3" type="ORF">BU26DRAFT_343020</name>
</gene>
<keyword evidence="4" id="KW-1185">Reference proteome</keyword>
<sequence>MLLLRCATAQVCYINSMESIEAWQEDVKKKKDDLSLVFQRLGRKQRRSDQSATTLITIQEALDVQDFDVFEASVDRLCSHYENNGATKLFNRYLYPHFGHIKSFSQAIGQMTQDQDATSLCWGSILTVIQCACQTTENAEEILGQLTNLQQLLPDCQKDIDLYPGSSRLKFILGDIYENYLEYCIVILRSMTRNAFAQTIRNLFSSSLRCDLKKLNGKAKSNSDAWDNAVNREERVRADQMRKQLTHTQSHSSTAPGPTFPLHTVYIQEKNDFFGREAELDTLYKMLVENHTESKPIS</sequence>
<evidence type="ECO:0000259" key="2">
    <source>
        <dbReference type="Pfam" id="PF24809"/>
    </source>
</evidence>
<dbReference type="GeneID" id="54575666"/>
<dbReference type="OrthoDB" id="5394701at2759"/>
<dbReference type="InterPro" id="IPR056125">
    <property type="entry name" value="DUF7708"/>
</dbReference>
<evidence type="ECO:0000313" key="4">
    <source>
        <dbReference type="Proteomes" id="UP000800094"/>
    </source>
</evidence>
<feature type="compositionally biased region" description="Polar residues" evidence="1">
    <location>
        <begin position="246"/>
        <end position="256"/>
    </location>
</feature>
<protein>
    <recommendedName>
        <fullName evidence="2">DUF7708 domain-containing protein</fullName>
    </recommendedName>
</protein>
<dbReference type="AlphaFoldDB" id="A0A6A6IC74"/>
<reference evidence="3" key="1">
    <citation type="journal article" date="2020" name="Stud. Mycol.">
        <title>101 Dothideomycetes genomes: a test case for predicting lifestyles and emergence of pathogens.</title>
        <authorList>
            <person name="Haridas S."/>
            <person name="Albert R."/>
            <person name="Binder M."/>
            <person name="Bloem J."/>
            <person name="Labutti K."/>
            <person name="Salamov A."/>
            <person name="Andreopoulos B."/>
            <person name="Baker S."/>
            <person name="Barry K."/>
            <person name="Bills G."/>
            <person name="Bluhm B."/>
            <person name="Cannon C."/>
            <person name="Castanera R."/>
            <person name="Culley D."/>
            <person name="Daum C."/>
            <person name="Ezra D."/>
            <person name="Gonzalez J."/>
            <person name="Henrissat B."/>
            <person name="Kuo A."/>
            <person name="Liang C."/>
            <person name="Lipzen A."/>
            <person name="Lutzoni F."/>
            <person name="Magnuson J."/>
            <person name="Mondo S."/>
            <person name="Nolan M."/>
            <person name="Ohm R."/>
            <person name="Pangilinan J."/>
            <person name="Park H.-J."/>
            <person name="Ramirez L."/>
            <person name="Alfaro M."/>
            <person name="Sun H."/>
            <person name="Tritt A."/>
            <person name="Yoshinaga Y."/>
            <person name="Zwiers L.-H."/>
            <person name="Turgeon B."/>
            <person name="Goodwin S."/>
            <person name="Spatafora J."/>
            <person name="Crous P."/>
            <person name="Grigoriev I."/>
        </authorList>
    </citation>
    <scope>NUCLEOTIDE SEQUENCE</scope>
    <source>
        <strain evidence="3">CBS 122368</strain>
    </source>
</reference>
<dbReference type="Proteomes" id="UP000800094">
    <property type="component" value="Unassembled WGS sequence"/>
</dbReference>
<feature type="domain" description="DUF7708" evidence="2">
    <location>
        <begin position="113"/>
        <end position="204"/>
    </location>
</feature>
<accession>A0A6A6IC74</accession>